<dbReference type="InterPro" id="IPR018047">
    <property type="entry name" value="Ammonium_transpt_CS"/>
</dbReference>
<evidence type="ECO:0000256" key="7">
    <source>
        <dbReference type="ARBA" id="ARBA00023177"/>
    </source>
</evidence>
<dbReference type="EMBL" id="OX458332">
    <property type="protein sequence ID" value="CAI8763161.1"/>
    <property type="molecule type" value="Genomic_DNA"/>
</dbReference>
<sequence>MVLHLAPQRSRCLNNVIESRTAGPVKGEKMKFPVAMMRVLALSGLTWPVLAAPEGPNAADTAWILTSTGLVLFMTMPGLALLYAGLVRTKNVLSVMVQIFTATSLVSVLWVIAGYTLALTDGGELQAWIGGGKRLFLLGLKADSLNGNLPEVVYCMYHLTFAIFAPALMIGAIVERMKFSVTLWFTGIWTLLVYVPVCHWVWGEGWLARIGAIDFAGGVVVHTTAGVSALVGAWMLGPRRGYPRTLLPPHNLTLTAIGAGILAVGWHGFSAGSALMATGAAGMAMLTTHIGASVGALVWMAVEWRSFGKPTLLGALTGMIAGLGVISPAAGFVGPLGAIAMGTAAGVICFGAIHWIKRSLQIDDTLDVFPVHGVGGMIGTVLTAPFAAEALGGAGITTGLTIGQQTLTQILAVGSVAAWSGLISWLLLKILDRTIGLRVTPDQETEGLDVALHNSKAYHF</sequence>
<dbReference type="GO" id="GO:0005886">
    <property type="term" value="C:plasma membrane"/>
    <property type="evidence" value="ECO:0007669"/>
    <property type="project" value="UniProtKB-SubCell"/>
</dbReference>
<dbReference type="InterPro" id="IPR029020">
    <property type="entry name" value="Ammonium/urea_transptr"/>
</dbReference>
<name>A0AA35XZV0_METCP</name>
<feature type="transmembrane region" description="Helical" evidence="8">
    <location>
        <begin position="275"/>
        <end position="299"/>
    </location>
</feature>
<dbReference type="PANTHER" id="PTHR43029:SF10">
    <property type="entry name" value="AMMONIUM TRANSPORTER MEP2"/>
    <property type="match status" value="1"/>
</dbReference>
<evidence type="ECO:0000256" key="2">
    <source>
        <dbReference type="ARBA" id="ARBA00005887"/>
    </source>
</evidence>
<dbReference type="SUPFAM" id="SSF111352">
    <property type="entry name" value="Ammonium transporter"/>
    <property type="match status" value="1"/>
</dbReference>
<feature type="transmembrane region" description="Helical" evidence="8">
    <location>
        <begin position="156"/>
        <end position="174"/>
    </location>
</feature>
<dbReference type="Pfam" id="PF00909">
    <property type="entry name" value="Ammonium_transp"/>
    <property type="match status" value="1"/>
</dbReference>
<feature type="transmembrane region" description="Helical" evidence="8">
    <location>
        <begin position="249"/>
        <end position="269"/>
    </location>
</feature>
<evidence type="ECO:0000256" key="4">
    <source>
        <dbReference type="ARBA" id="ARBA00022692"/>
    </source>
</evidence>
<comment type="subcellular location">
    <subcellularLocation>
        <location evidence="8">Cell membrane</location>
        <topology evidence="8">Multi-pass membrane protein</topology>
    </subcellularLocation>
    <subcellularLocation>
        <location evidence="1">Membrane</location>
        <topology evidence="1">Multi-pass membrane protein</topology>
    </subcellularLocation>
</comment>
<feature type="domain" description="Ammonium transporter AmtB-like" evidence="9">
    <location>
        <begin position="62"/>
        <end position="458"/>
    </location>
</feature>
<evidence type="ECO:0000256" key="6">
    <source>
        <dbReference type="ARBA" id="ARBA00023136"/>
    </source>
</evidence>
<dbReference type="InterPro" id="IPR001905">
    <property type="entry name" value="Ammonium_transpt"/>
</dbReference>
<evidence type="ECO:0000256" key="1">
    <source>
        <dbReference type="ARBA" id="ARBA00004141"/>
    </source>
</evidence>
<feature type="transmembrane region" description="Helical" evidence="8">
    <location>
        <begin position="311"/>
        <end position="330"/>
    </location>
</feature>
<dbReference type="InterPro" id="IPR024041">
    <property type="entry name" value="NH4_transpt_AmtB-like_dom"/>
</dbReference>
<dbReference type="GO" id="GO:0008519">
    <property type="term" value="F:ammonium channel activity"/>
    <property type="evidence" value="ECO:0007669"/>
    <property type="project" value="InterPro"/>
</dbReference>
<reference evidence="10" key="1">
    <citation type="submission" date="2023-03" db="EMBL/GenBank/DDBJ databases">
        <authorList>
            <person name="Pearce D."/>
        </authorList>
    </citation>
    <scope>NUCLEOTIDE SEQUENCE</scope>
    <source>
        <strain evidence="10">Mc</strain>
    </source>
</reference>
<protein>
    <recommendedName>
        <fullName evidence="8">Ammonium transporter</fullName>
    </recommendedName>
</protein>
<feature type="transmembrane region" description="Helical" evidence="8">
    <location>
        <begin position="368"/>
        <end position="387"/>
    </location>
</feature>
<feature type="transmembrane region" description="Helical" evidence="8">
    <location>
        <begin position="95"/>
        <end position="118"/>
    </location>
</feature>
<accession>A0AA35XZV0</accession>
<organism evidence="10 11">
    <name type="scientific">Methylococcus capsulatus</name>
    <dbReference type="NCBI Taxonomy" id="414"/>
    <lineage>
        <taxon>Bacteria</taxon>
        <taxon>Pseudomonadati</taxon>
        <taxon>Pseudomonadota</taxon>
        <taxon>Gammaproteobacteria</taxon>
        <taxon>Methylococcales</taxon>
        <taxon>Methylococcaceae</taxon>
        <taxon>Methylococcus</taxon>
    </lineage>
</organism>
<dbReference type="NCBIfam" id="TIGR00836">
    <property type="entry name" value="amt"/>
    <property type="match status" value="1"/>
</dbReference>
<evidence type="ECO:0000259" key="9">
    <source>
        <dbReference type="Pfam" id="PF00909"/>
    </source>
</evidence>
<dbReference type="Gene3D" id="1.10.3430.10">
    <property type="entry name" value="Ammonium transporter AmtB like domains"/>
    <property type="match status" value="1"/>
</dbReference>
<keyword evidence="3 8" id="KW-0813">Transport</keyword>
<keyword evidence="4 8" id="KW-0812">Transmembrane</keyword>
<dbReference type="PANTHER" id="PTHR43029">
    <property type="entry name" value="AMMONIUM TRANSPORTER MEP2"/>
    <property type="match status" value="1"/>
</dbReference>
<dbReference type="Proteomes" id="UP001158598">
    <property type="component" value="Chromosome"/>
</dbReference>
<feature type="transmembrane region" description="Helical" evidence="8">
    <location>
        <begin position="181"/>
        <end position="203"/>
    </location>
</feature>
<keyword evidence="5 8" id="KW-1133">Transmembrane helix</keyword>
<proteinExistence type="inferred from homology"/>
<evidence type="ECO:0000313" key="10">
    <source>
        <dbReference type="EMBL" id="CAI8763161.1"/>
    </source>
</evidence>
<comment type="similarity">
    <text evidence="2 8">Belongs to the ammonia transporter channel (TC 1.A.11.2) family.</text>
</comment>
<keyword evidence="6 8" id="KW-0472">Membrane</keyword>
<evidence type="ECO:0000256" key="5">
    <source>
        <dbReference type="ARBA" id="ARBA00022989"/>
    </source>
</evidence>
<feature type="transmembrane region" description="Helical" evidence="8">
    <location>
        <begin position="215"/>
        <end position="237"/>
    </location>
</feature>
<keyword evidence="7 8" id="KW-0924">Ammonia transport</keyword>
<evidence type="ECO:0000256" key="3">
    <source>
        <dbReference type="ARBA" id="ARBA00022448"/>
    </source>
</evidence>
<gene>
    <name evidence="10" type="primary">amtB</name>
    <name evidence="10" type="ORF">MCNOR_0876</name>
</gene>
<feature type="transmembrane region" description="Helical" evidence="8">
    <location>
        <begin position="61"/>
        <end position="83"/>
    </location>
</feature>
<dbReference type="PROSITE" id="PS01219">
    <property type="entry name" value="AMMONIUM_TRANSP"/>
    <property type="match status" value="1"/>
</dbReference>
<feature type="transmembrane region" description="Helical" evidence="8">
    <location>
        <begin position="336"/>
        <end position="356"/>
    </location>
</feature>
<evidence type="ECO:0000256" key="8">
    <source>
        <dbReference type="RuleBase" id="RU362002"/>
    </source>
</evidence>
<evidence type="ECO:0000313" key="11">
    <source>
        <dbReference type="Proteomes" id="UP001158598"/>
    </source>
</evidence>
<dbReference type="AlphaFoldDB" id="A0AA35XZV0"/>
<feature type="transmembrane region" description="Helical" evidence="8">
    <location>
        <begin position="407"/>
        <end position="428"/>
    </location>
</feature>